<name>A0A7U2NHR9_FLAPS</name>
<protein>
    <submittedName>
        <fullName evidence="1">NAD(P)-binding protein</fullName>
    </submittedName>
</protein>
<proteinExistence type="predicted"/>
<sequence length="542" mass="62009">MKNGEKYNNSRRSFFKIIAASLLVVPFLDACKEKVITLLIRLSGTNHILGHQLRVQNFPKPTKEITIPYLIVGGGISGLSAARQLTKKGITNFLMVELEDHLGGNASNGQNQYSKYPLGAHYLPLPNMDDKVLLQFLEEEKIILDYDANGFPNFDETQLAFAPEERLFYKNSWQEGLVPKTGNSTQEDQEFIRFFKLMDDFRTKKDASEKFWFTIPLSESSDDYDVKALDQLTMKEWVAKNDLSTPAFLDYLDYCCRDDYGLGVNYVSAYAGIHYFAGRKQDATKDKKDTVLTWPEGNARLAHHLQKYTKNKSLKNHLVYELEIKNHKVHCKTYDALSKTSITITANQVLMATPQFVNQYLLKGRKEMAANFHYTPWLLATLIVSDLDDNSSFPLSWDNIIHGSKGLGYVYDQQQDLQQIYTKKVITYYYSFSSGDLKKMRREMYKKPKEYWTNMVFDDLKIAHPTIELVTESIAIHLLGHAMISPVPGFIFGKSKKEAATPIENKIYFAHSDLSGISIFEEAFHQGINAVNQMINETDLDT</sequence>
<gene>
    <name evidence="1" type="ORF">H0H26_01145</name>
</gene>
<dbReference type="Pfam" id="PF13450">
    <property type="entry name" value="NAD_binding_8"/>
    <property type="match status" value="1"/>
</dbReference>
<dbReference type="AlphaFoldDB" id="A0A7U2NHR9"/>
<dbReference type="Proteomes" id="UP000596329">
    <property type="component" value="Chromosome"/>
</dbReference>
<dbReference type="InterPro" id="IPR036188">
    <property type="entry name" value="FAD/NAD-bd_sf"/>
</dbReference>
<dbReference type="PANTHER" id="PTHR42923:SF39">
    <property type="entry name" value="AMINO OXIDASE"/>
    <property type="match status" value="1"/>
</dbReference>
<evidence type="ECO:0000313" key="1">
    <source>
        <dbReference type="EMBL" id="QRE05349.1"/>
    </source>
</evidence>
<dbReference type="RefSeq" id="WP_094168406.1">
    <property type="nucleotide sequence ID" value="NZ_CP059075.1"/>
</dbReference>
<dbReference type="GO" id="GO:0016491">
    <property type="term" value="F:oxidoreductase activity"/>
    <property type="evidence" value="ECO:0007669"/>
    <property type="project" value="TreeGrafter"/>
</dbReference>
<dbReference type="Gene3D" id="3.50.50.60">
    <property type="entry name" value="FAD/NAD(P)-binding domain"/>
    <property type="match status" value="1"/>
</dbReference>
<dbReference type="EMBL" id="CP059075">
    <property type="protein sequence ID" value="QRE05349.1"/>
    <property type="molecule type" value="Genomic_DNA"/>
</dbReference>
<accession>A0A7U2NHR9</accession>
<organism evidence="1 2">
    <name type="scientific">Flavobacterium psychrophilum</name>
    <dbReference type="NCBI Taxonomy" id="96345"/>
    <lineage>
        <taxon>Bacteria</taxon>
        <taxon>Pseudomonadati</taxon>
        <taxon>Bacteroidota</taxon>
        <taxon>Flavobacteriia</taxon>
        <taxon>Flavobacteriales</taxon>
        <taxon>Flavobacteriaceae</taxon>
        <taxon>Flavobacterium</taxon>
    </lineage>
</organism>
<dbReference type="SUPFAM" id="SSF51905">
    <property type="entry name" value="FAD/NAD(P)-binding domain"/>
    <property type="match status" value="1"/>
</dbReference>
<evidence type="ECO:0000313" key="2">
    <source>
        <dbReference type="Proteomes" id="UP000596329"/>
    </source>
</evidence>
<dbReference type="PANTHER" id="PTHR42923">
    <property type="entry name" value="PROTOPORPHYRINOGEN OXIDASE"/>
    <property type="match status" value="1"/>
</dbReference>
<dbReference type="InterPro" id="IPR050464">
    <property type="entry name" value="Zeta_carotene_desat/Oxidored"/>
</dbReference>
<reference evidence="1 2" key="1">
    <citation type="submission" date="2020-07" db="EMBL/GenBank/DDBJ databases">
        <title>Genomic characterization of Flavobacterium psychrophilum strains.</title>
        <authorList>
            <person name="Castillo D."/>
            <person name="Jorgensen J."/>
            <person name="Middelboe M."/>
        </authorList>
    </citation>
    <scope>NUCLEOTIDE SEQUENCE [LARGE SCALE GENOMIC DNA]</scope>
    <source>
        <strain evidence="1 2">FPS-R7</strain>
    </source>
</reference>